<dbReference type="OrthoDB" id="122809at2759"/>
<keyword evidence="2" id="KW-1185">Reference proteome</keyword>
<comment type="caution">
    <text evidence="1">The sequence shown here is derived from an EMBL/GenBank/DDBJ whole genome shotgun (WGS) entry which is preliminary data.</text>
</comment>
<evidence type="ECO:0000313" key="2">
    <source>
        <dbReference type="Proteomes" id="UP000198211"/>
    </source>
</evidence>
<feature type="non-terminal residue" evidence="1">
    <location>
        <position position="1"/>
    </location>
</feature>
<dbReference type="Proteomes" id="UP000198211">
    <property type="component" value="Unassembled WGS sequence"/>
</dbReference>
<proteinExistence type="predicted"/>
<gene>
    <name evidence="1" type="ORF">PHMEG_00034973</name>
</gene>
<organism evidence="1 2">
    <name type="scientific">Phytophthora megakarya</name>
    <dbReference type="NCBI Taxonomy" id="4795"/>
    <lineage>
        <taxon>Eukaryota</taxon>
        <taxon>Sar</taxon>
        <taxon>Stramenopiles</taxon>
        <taxon>Oomycota</taxon>
        <taxon>Peronosporomycetes</taxon>
        <taxon>Peronosporales</taxon>
        <taxon>Peronosporaceae</taxon>
        <taxon>Phytophthora</taxon>
    </lineage>
</organism>
<sequence>YLETVCTDAKLDLATSILLNETESSRPFKVPSFVCESLDVGPSGFGVTSVVVFVLDAPSAWNVFQIDATAIVNYGVVWPNYSLMHSSVKQMDMHFRKLKIRFLCDFVDDDDVYPLKSGETTLSERMSNTLSILQLMIGDVERVVCRYICSKFPMLDSSELPPDINRFSLSKQISAQVADCTV</sequence>
<dbReference type="EMBL" id="NBNE01013405">
    <property type="protein sequence ID" value="OWY95110.1"/>
    <property type="molecule type" value="Genomic_DNA"/>
</dbReference>
<reference evidence="2" key="1">
    <citation type="submission" date="2017-03" db="EMBL/GenBank/DDBJ databases">
        <title>Phytopthora megakarya and P. palmivora, two closely related causual agents of cacao black pod achieved similar genome size and gene model numbers by different mechanisms.</title>
        <authorList>
            <person name="Ali S."/>
            <person name="Shao J."/>
            <person name="Larry D.J."/>
            <person name="Kronmiller B."/>
            <person name="Shen D."/>
            <person name="Strem M.D."/>
            <person name="Melnick R.L."/>
            <person name="Guiltinan M.J."/>
            <person name="Tyler B.M."/>
            <person name="Meinhardt L.W."/>
            <person name="Bailey B.A."/>
        </authorList>
    </citation>
    <scope>NUCLEOTIDE SEQUENCE [LARGE SCALE GENOMIC DNA]</scope>
    <source>
        <strain evidence="2">zdho120</strain>
    </source>
</reference>
<protein>
    <submittedName>
        <fullName evidence="1">Uncharacterized protein</fullName>
    </submittedName>
</protein>
<evidence type="ECO:0000313" key="1">
    <source>
        <dbReference type="EMBL" id="OWY95110.1"/>
    </source>
</evidence>
<accession>A0A225UQ85</accession>
<dbReference type="AlphaFoldDB" id="A0A225UQ85"/>
<name>A0A225UQ85_9STRA</name>